<sequence>MLHVTENIFRIFQRFMSSFILTINGEAAVQGDECSA</sequence>
<dbReference type="EMBL" id="GGEC01087800">
    <property type="protein sequence ID" value="MBX68284.1"/>
    <property type="molecule type" value="Transcribed_RNA"/>
</dbReference>
<accession>A0A2P2QMZ2</accession>
<proteinExistence type="predicted"/>
<dbReference type="AlphaFoldDB" id="A0A2P2QMZ2"/>
<name>A0A2P2QMZ2_RHIMU</name>
<organism evidence="1">
    <name type="scientific">Rhizophora mucronata</name>
    <name type="common">Asiatic mangrove</name>
    <dbReference type="NCBI Taxonomy" id="61149"/>
    <lineage>
        <taxon>Eukaryota</taxon>
        <taxon>Viridiplantae</taxon>
        <taxon>Streptophyta</taxon>
        <taxon>Embryophyta</taxon>
        <taxon>Tracheophyta</taxon>
        <taxon>Spermatophyta</taxon>
        <taxon>Magnoliopsida</taxon>
        <taxon>eudicotyledons</taxon>
        <taxon>Gunneridae</taxon>
        <taxon>Pentapetalae</taxon>
        <taxon>rosids</taxon>
        <taxon>fabids</taxon>
        <taxon>Malpighiales</taxon>
        <taxon>Rhizophoraceae</taxon>
        <taxon>Rhizophora</taxon>
    </lineage>
</organism>
<reference evidence="1" key="1">
    <citation type="submission" date="2018-02" db="EMBL/GenBank/DDBJ databases">
        <title>Rhizophora mucronata_Transcriptome.</title>
        <authorList>
            <person name="Meera S.P."/>
            <person name="Sreeshan A."/>
            <person name="Augustine A."/>
        </authorList>
    </citation>
    <scope>NUCLEOTIDE SEQUENCE</scope>
    <source>
        <tissue evidence="1">Leaf</tissue>
    </source>
</reference>
<evidence type="ECO:0000313" key="1">
    <source>
        <dbReference type="EMBL" id="MBX68284.1"/>
    </source>
</evidence>
<protein>
    <submittedName>
        <fullName evidence="1">Uncharacterized protein</fullName>
    </submittedName>
</protein>